<reference evidence="3" key="1">
    <citation type="journal article" date="2019" name="Int. J. Syst. Evol. Microbiol.">
        <title>The Global Catalogue of Microorganisms (GCM) 10K type strain sequencing project: providing services to taxonomists for standard genome sequencing and annotation.</title>
        <authorList>
            <consortium name="The Broad Institute Genomics Platform"/>
            <consortium name="The Broad Institute Genome Sequencing Center for Infectious Disease"/>
            <person name="Wu L."/>
            <person name="Ma J."/>
        </authorList>
    </citation>
    <scope>NUCLEOTIDE SEQUENCE [LARGE SCALE GENOMIC DNA]</scope>
    <source>
        <strain evidence="3">DFY41</strain>
    </source>
</reference>
<accession>A0ABW0BDS1</accession>
<proteinExistence type="predicted"/>
<dbReference type="Gene3D" id="3.40.630.30">
    <property type="match status" value="1"/>
</dbReference>
<protein>
    <submittedName>
        <fullName evidence="2">GNAT family N-acetyltransferase</fullName>
        <ecNumber evidence="2">2.3.-.-</ecNumber>
    </submittedName>
</protein>
<evidence type="ECO:0000313" key="2">
    <source>
        <dbReference type="EMBL" id="MFC5175197.1"/>
    </source>
</evidence>
<keyword evidence="3" id="KW-1185">Reference proteome</keyword>
<gene>
    <name evidence="2" type="ORF">ACFPGP_00855</name>
</gene>
<dbReference type="RefSeq" id="WP_378585579.1">
    <property type="nucleotide sequence ID" value="NZ_JBHSKD010000002.1"/>
</dbReference>
<name>A0ABW0BDS1_9ACTN</name>
<comment type="caution">
    <text evidence="2">The sequence shown here is derived from an EMBL/GenBank/DDBJ whole genome shotgun (WGS) entry which is preliminary data.</text>
</comment>
<keyword evidence="2" id="KW-0012">Acyltransferase</keyword>
<evidence type="ECO:0000313" key="3">
    <source>
        <dbReference type="Proteomes" id="UP001596087"/>
    </source>
</evidence>
<dbReference type="CDD" id="cd04301">
    <property type="entry name" value="NAT_SF"/>
    <property type="match status" value="1"/>
</dbReference>
<keyword evidence="2" id="KW-0808">Transferase</keyword>
<organism evidence="2 3">
    <name type="scientific">Nocardioides taihuensis</name>
    <dbReference type="NCBI Taxonomy" id="1835606"/>
    <lineage>
        <taxon>Bacteria</taxon>
        <taxon>Bacillati</taxon>
        <taxon>Actinomycetota</taxon>
        <taxon>Actinomycetes</taxon>
        <taxon>Propionibacteriales</taxon>
        <taxon>Nocardioidaceae</taxon>
        <taxon>Nocardioides</taxon>
    </lineage>
</organism>
<dbReference type="InterPro" id="IPR016181">
    <property type="entry name" value="Acyl_CoA_acyltransferase"/>
</dbReference>
<sequence length="180" mass="19628">MNGPAGACVTDVAPGVLRPDVELRPLEPGDSGAVVAVFRGMGARSRELRFLLPKARLTGSDVRQLVDVDHRDHVALLASTVPDRRPVAIARFVRDGDDPGSAEVAVEVVDDWQRRGVGAMLLSALLRRAVELDVRRLTMVVSHDNRAVQRLLRRAPGRVTRTRADRGTTEYVLSLEGGPR</sequence>
<feature type="domain" description="N-acetyltransferase" evidence="1">
    <location>
        <begin position="21"/>
        <end position="176"/>
    </location>
</feature>
<dbReference type="EMBL" id="JBHSKD010000002">
    <property type="protein sequence ID" value="MFC5175197.1"/>
    <property type="molecule type" value="Genomic_DNA"/>
</dbReference>
<dbReference type="InterPro" id="IPR000182">
    <property type="entry name" value="GNAT_dom"/>
</dbReference>
<dbReference type="Proteomes" id="UP001596087">
    <property type="component" value="Unassembled WGS sequence"/>
</dbReference>
<dbReference type="EC" id="2.3.-.-" evidence="2"/>
<dbReference type="SUPFAM" id="SSF55729">
    <property type="entry name" value="Acyl-CoA N-acyltransferases (Nat)"/>
    <property type="match status" value="1"/>
</dbReference>
<dbReference type="PROSITE" id="PS51186">
    <property type="entry name" value="GNAT"/>
    <property type="match status" value="1"/>
</dbReference>
<dbReference type="Pfam" id="PF00583">
    <property type="entry name" value="Acetyltransf_1"/>
    <property type="match status" value="1"/>
</dbReference>
<dbReference type="GO" id="GO:0016746">
    <property type="term" value="F:acyltransferase activity"/>
    <property type="evidence" value="ECO:0007669"/>
    <property type="project" value="UniProtKB-KW"/>
</dbReference>
<evidence type="ECO:0000259" key="1">
    <source>
        <dbReference type="PROSITE" id="PS51186"/>
    </source>
</evidence>